<dbReference type="Proteomes" id="UP000604473">
    <property type="component" value="Unassembled WGS sequence"/>
</dbReference>
<dbReference type="RefSeq" id="WP_234153265.1">
    <property type="nucleotide sequence ID" value="NZ_JAESJJ010000035.1"/>
</dbReference>
<evidence type="ECO:0000313" key="3">
    <source>
        <dbReference type="Proteomes" id="UP000604473"/>
    </source>
</evidence>
<evidence type="ECO:0000313" key="2">
    <source>
        <dbReference type="EMBL" id="MBL3610844.1"/>
    </source>
</evidence>
<organism evidence="2 3">
    <name type="scientific">Rhodovulum sulfidophilum</name>
    <name type="common">Rhodobacter sulfidophilus</name>
    <dbReference type="NCBI Taxonomy" id="35806"/>
    <lineage>
        <taxon>Bacteria</taxon>
        <taxon>Pseudomonadati</taxon>
        <taxon>Pseudomonadota</taxon>
        <taxon>Alphaproteobacteria</taxon>
        <taxon>Rhodobacterales</taxon>
        <taxon>Paracoccaceae</taxon>
        <taxon>Rhodovulum</taxon>
    </lineage>
</organism>
<dbReference type="EMBL" id="JAESJJ010000035">
    <property type="protein sequence ID" value="MBL3610844.1"/>
    <property type="molecule type" value="Genomic_DNA"/>
</dbReference>
<reference evidence="2 3" key="1">
    <citation type="submission" date="2021-01" db="EMBL/GenBank/DDBJ databases">
        <title>Draft genomes of Rhodovulum sulfidophilum.</title>
        <authorList>
            <person name="Guzman M.S."/>
        </authorList>
    </citation>
    <scope>NUCLEOTIDE SEQUENCE [LARGE SCALE GENOMIC DNA]</scope>
    <source>
        <strain evidence="2 3">AB35</strain>
    </source>
</reference>
<gene>
    <name evidence="2" type="ORF">JMM60_18975</name>
</gene>
<dbReference type="Gene3D" id="3.40.50.300">
    <property type="entry name" value="P-loop containing nucleotide triphosphate hydrolases"/>
    <property type="match status" value="2"/>
</dbReference>
<protein>
    <submittedName>
        <fullName evidence="2">AAA family ATPase</fullName>
    </submittedName>
</protein>
<dbReference type="InterPro" id="IPR027417">
    <property type="entry name" value="P-loop_NTPase"/>
</dbReference>
<proteinExistence type="predicted"/>
<sequence>MMPRYFLRRLKVEGFRGVNNQGNPLDIRFKPDAVNSVFAVNGIGKSSIFESLYYTVHGTIPKLDDLKNHERPQDYYCNRFHSGNKAMIEVELEPDDGGAVVSVKVERDAAGNRTVTSPSGHADPEGFLGTLNEAFALLDYRTFSRFIEESPLERGRTFSALLGLSEYSDCRQALQAVSDTRVMNTDLEMKVLATQIAGTQRAVQQALAALRSTFEKVTGKPLEDVDRLDQYATEVAQALGNVELLKEHFDGKTLEKIDFDAIKEAIKTAEGGAKRKELETAITDITALETLAAHDAAAIGEEQKKIKTLIAERDALLTATRGDLFEKLYSAAQDVVESDVWPHDGQCPLCESELKTSISTHIKHQLTQYAETAAKAKELGELWEGSAWRDCLSDHEVAKALGVDAADRILARLDSRMKSGEVTETEAAAAVTRTSELVALVPGSLEKAQKKKIDLEAELPASLVQLTEQVEYGRQFKDALDNYKQGRVEEAEQQGRLDIREKWKTFISKASSRFSAAEAAMSKAKINDIDAEYKSMYKDIMQVGDVVPDLQRAGDKEDLNVELSDFHGQRKLSARALLSESYRNALAISVFLAAAMKHSGAPRFVVLDDVTSSFDAGHQFYLMELIRTKLQYSQNADGLQFIILSHDGLLEKYFDTKGGTAAWHHNKLQGSPPMGDILHQAQGTDRLKTRITTLLSAGQISEAEPIVRQYLEYKLQQIIRKVNIPVPLDFAIKDTSKMVSNCLDAIKEAIDLHQRAGSLVLEAQQVQDVLNSHVPVIISNWVSHYATGGSSSFSAPVLNGIIVSIDDLADCFKYDDTSVSPKQRKWYKSLSRR</sequence>
<dbReference type="InterPro" id="IPR038729">
    <property type="entry name" value="Rad50/SbcC_AAA"/>
</dbReference>
<comment type="caution">
    <text evidence="2">The sequence shown here is derived from an EMBL/GenBank/DDBJ whole genome shotgun (WGS) entry which is preliminary data.</text>
</comment>
<keyword evidence="3" id="KW-1185">Reference proteome</keyword>
<name>A0ABS1RXM4_RHOSU</name>
<feature type="domain" description="Rad50/SbcC-type AAA" evidence="1">
    <location>
        <begin position="9"/>
        <end position="268"/>
    </location>
</feature>
<dbReference type="PANTHER" id="PTHR32114:SF2">
    <property type="entry name" value="ABC TRANSPORTER ABCH.3"/>
    <property type="match status" value="1"/>
</dbReference>
<evidence type="ECO:0000259" key="1">
    <source>
        <dbReference type="Pfam" id="PF13476"/>
    </source>
</evidence>
<accession>A0ABS1RXM4</accession>
<dbReference type="SUPFAM" id="SSF52540">
    <property type="entry name" value="P-loop containing nucleoside triphosphate hydrolases"/>
    <property type="match status" value="1"/>
</dbReference>
<dbReference type="Pfam" id="PF13476">
    <property type="entry name" value="AAA_23"/>
    <property type="match status" value="1"/>
</dbReference>
<dbReference type="PANTHER" id="PTHR32114">
    <property type="entry name" value="ABC TRANSPORTER ABCH.3"/>
    <property type="match status" value="1"/>
</dbReference>